<dbReference type="Pfam" id="PF00106">
    <property type="entry name" value="adh_short"/>
    <property type="match status" value="1"/>
</dbReference>
<reference evidence="4" key="1">
    <citation type="submission" date="2012-07" db="EMBL/GenBank/DDBJ databases">
        <title>A Novel Human-Wound Derived Bacterium Provides Insights into the Evolutionary Origins of Mutualistic Insect-Bacterial Symbioses.</title>
        <authorList>
            <person name="Clayton A.L."/>
            <person name="Oakeson K.F."/>
            <person name="Gutin M."/>
            <person name="Pontes A."/>
            <person name="Dunn D.M."/>
            <person name="von Niederhausern A.C."/>
            <person name="Weiss R.B."/>
            <person name="Fisher M."/>
            <person name="Dale C."/>
        </authorList>
    </citation>
    <scope>NUCLEOTIDE SEQUENCE</scope>
    <source>
        <strain evidence="4">HS</strain>
    </source>
</reference>
<dbReference type="AlphaFoldDB" id="K7SKD6"/>
<evidence type="ECO:0000256" key="1">
    <source>
        <dbReference type="ARBA" id="ARBA00006484"/>
    </source>
</evidence>
<keyword evidence="2" id="KW-0560">Oxidoreductase</keyword>
<sequence>MPNKTWLITGAGRGLGAQLAQTVLAAGDNVVATARDSEAARATYPAHTDRLLLQSLDVTDATGPQRVVDAAVERFGAVDVLVNNAGYGHLGLFEEAAEEDVQRQLETNVAGMMRMTRAILPMLRSQRSGHIINIGSIAGLADFDFCTLYGMSKFAVEGFSVNLARDLAPFGIHVTVVEPGYFRTDFLDASSVRYSGNPIADYDDVRAQTEALYQGYNHKQPGDPAKFGPAILRLANEKTPPRHLLLGSDALAIVRKALTARLAEMDAWESLSLSTDHDDVAG</sequence>
<dbReference type="CDD" id="cd05374">
    <property type="entry name" value="17beta-HSD-like_SDR_c"/>
    <property type="match status" value="1"/>
</dbReference>
<comment type="similarity">
    <text evidence="1 3">Belongs to the short-chain dehydrogenases/reductases (SDR) family.</text>
</comment>
<dbReference type="EMBL" id="JX444572">
    <property type="protein sequence ID" value="AFW03774.1"/>
    <property type="molecule type" value="Genomic_DNA"/>
</dbReference>
<dbReference type="PANTHER" id="PTHR43976:SF16">
    <property type="entry name" value="SHORT-CHAIN DEHYDROGENASE_REDUCTASE FAMILY PROTEIN"/>
    <property type="match status" value="1"/>
</dbReference>
<protein>
    <submittedName>
        <fullName evidence="4">Putative Short chain dehydrogenase\3-oxoacyl-[acyl-carrier-protein] reductase</fullName>
    </submittedName>
</protein>
<dbReference type="InterPro" id="IPR002347">
    <property type="entry name" value="SDR_fam"/>
</dbReference>
<dbReference type="NCBIfam" id="NF004824">
    <property type="entry name" value="PRK06180.1"/>
    <property type="match status" value="1"/>
</dbReference>
<dbReference type="RefSeq" id="WP_025423257.1">
    <property type="nucleotide sequence ID" value="NZ_CP006569.1"/>
</dbReference>
<evidence type="ECO:0000256" key="2">
    <source>
        <dbReference type="ARBA" id="ARBA00023002"/>
    </source>
</evidence>
<dbReference type="Proteomes" id="UP000019028">
    <property type="component" value="Chromosome"/>
</dbReference>
<dbReference type="KEGG" id="sod:Sant_3112"/>
<dbReference type="SUPFAM" id="SSF51735">
    <property type="entry name" value="NAD(P)-binding Rossmann-fold domains"/>
    <property type="match status" value="1"/>
</dbReference>
<name>K7SKD6_9GAMM</name>
<dbReference type="EMBL" id="CP006569">
    <property type="protein sequence ID" value="AHF78118.1"/>
    <property type="molecule type" value="Genomic_DNA"/>
</dbReference>
<dbReference type="PRINTS" id="PR00081">
    <property type="entry name" value="GDHRDH"/>
</dbReference>
<dbReference type="OrthoDB" id="9775296at2"/>
<reference evidence="4" key="3">
    <citation type="journal article" date="2015" name="Int. J. Syst. Evol. Microbiol.">
        <title>Phenotypic characterization of Sodalis praecaptivus sp. nov., a close non-insect-associated member of the Sodalis-allied lineage of insect endosymbionts.</title>
        <authorList>
            <person name="Chari A."/>
            <person name="Oakeson K.F."/>
            <person name="Enomoto S."/>
            <person name="Jackson D.G."/>
            <person name="Fisher M.A."/>
            <person name="Dale C."/>
        </authorList>
    </citation>
    <scope>NUCLEOTIDE SEQUENCE</scope>
    <source>
        <strain evidence="4">HS</strain>
    </source>
</reference>
<dbReference type="PROSITE" id="PS00061">
    <property type="entry name" value="ADH_SHORT"/>
    <property type="match status" value="1"/>
</dbReference>
<accession>K7SKD6</accession>
<evidence type="ECO:0000313" key="6">
    <source>
        <dbReference type="Proteomes" id="UP000019028"/>
    </source>
</evidence>
<dbReference type="InterPro" id="IPR051911">
    <property type="entry name" value="SDR_oxidoreductase"/>
</dbReference>
<dbReference type="InterPro" id="IPR020904">
    <property type="entry name" value="Sc_DH/Rdtase_CS"/>
</dbReference>
<evidence type="ECO:0000313" key="5">
    <source>
        <dbReference type="EMBL" id="AHF78118.1"/>
    </source>
</evidence>
<dbReference type="GO" id="GO:0016491">
    <property type="term" value="F:oxidoreductase activity"/>
    <property type="evidence" value="ECO:0007669"/>
    <property type="project" value="UniProtKB-KW"/>
</dbReference>
<dbReference type="InterPro" id="IPR036291">
    <property type="entry name" value="NAD(P)-bd_dom_sf"/>
</dbReference>
<dbReference type="HOGENOM" id="CLU_010194_2_9_6"/>
<reference evidence="5 6" key="2">
    <citation type="journal article" date="2014" name="Genome Biol. Evol.">
        <title>Genome degeneration and adaptation in a nascent stage of symbiosis.</title>
        <authorList>
            <person name="Oakeson K.F."/>
            <person name="Gil R."/>
            <person name="Clayton A.L."/>
            <person name="Dunn D.M."/>
            <person name="von Niederhausern A.C."/>
            <person name="Hamil C."/>
            <person name="Aoyagi A."/>
            <person name="Duval B."/>
            <person name="Baca A."/>
            <person name="Silva F.J."/>
            <person name="Vallier A."/>
            <person name="Jackson D.G."/>
            <person name="Latorre A."/>
            <person name="Weiss R.B."/>
            <person name="Heddi A."/>
            <person name="Moya A."/>
            <person name="Dale C."/>
        </authorList>
    </citation>
    <scope>NUCLEOTIDE SEQUENCE [LARGE SCALE GENOMIC DNA]</scope>
    <source>
        <strain evidence="5 6">HS1</strain>
    </source>
</reference>
<gene>
    <name evidence="5" type="ORF">Sant_3112</name>
</gene>
<evidence type="ECO:0000256" key="3">
    <source>
        <dbReference type="RuleBase" id="RU000363"/>
    </source>
</evidence>
<dbReference type="PRINTS" id="PR00080">
    <property type="entry name" value="SDRFAMILY"/>
</dbReference>
<dbReference type="PATRIC" id="fig|1239307.3.peg.3436"/>
<dbReference type="Gene3D" id="3.40.50.720">
    <property type="entry name" value="NAD(P)-binding Rossmann-like Domain"/>
    <property type="match status" value="1"/>
</dbReference>
<proteinExistence type="inferred from homology"/>
<evidence type="ECO:0000313" key="4">
    <source>
        <dbReference type="EMBL" id="AFW03774.1"/>
    </source>
</evidence>
<organism evidence="4">
    <name type="scientific">Sodalis praecaptivus</name>
    <dbReference type="NCBI Taxonomy" id="1239307"/>
    <lineage>
        <taxon>Bacteria</taxon>
        <taxon>Pseudomonadati</taxon>
        <taxon>Pseudomonadota</taxon>
        <taxon>Gammaproteobacteria</taxon>
        <taxon>Enterobacterales</taxon>
        <taxon>Bruguierivoracaceae</taxon>
        <taxon>Sodalis</taxon>
    </lineage>
</organism>
<keyword evidence="6" id="KW-1185">Reference proteome</keyword>
<dbReference type="PANTHER" id="PTHR43976">
    <property type="entry name" value="SHORT CHAIN DEHYDROGENASE"/>
    <property type="match status" value="1"/>
</dbReference>
<dbReference type="NCBIfam" id="NF006114">
    <property type="entry name" value="PRK08263.1"/>
    <property type="match status" value="1"/>
</dbReference>